<evidence type="ECO:0000313" key="3">
    <source>
        <dbReference type="EMBL" id="KAK7199417.1"/>
    </source>
</evidence>
<protein>
    <submittedName>
        <fullName evidence="3">Aldo/keto reductase family</fullName>
    </submittedName>
</protein>
<dbReference type="GO" id="GO:0005737">
    <property type="term" value="C:cytoplasm"/>
    <property type="evidence" value="ECO:0007669"/>
    <property type="project" value="TreeGrafter"/>
</dbReference>
<dbReference type="Pfam" id="PF00248">
    <property type="entry name" value="Aldo_ket_red"/>
    <property type="match status" value="1"/>
</dbReference>
<accession>A0AAW0F0T7</accession>
<dbReference type="Proteomes" id="UP001430356">
    <property type="component" value="Unassembled WGS sequence"/>
</dbReference>
<dbReference type="AlphaFoldDB" id="A0AAW0F0T7"/>
<organism evidence="3 4">
    <name type="scientific">Novymonas esmeraldas</name>
    <dbReference type="NCBI Taxonomy" id="1808958"/>
    <lineage>
        <taxon>Eukaryota</taxon>
        <taxon>Discoba</taxon>
        <taxon>Euglenozoa</taxon>
        <taxon>Kinetoplastea</taxon>
        <taxon>Metakinetoplastina</taxon>
        <taxon>Trypanosomatida</taxon>
        <taxon>Trypanosomatidae</taxon>
        <taxon>Novymonas</taxon>
    </lineage>
</organism>
<comment type="caution">
    <text evidence="3">The sequence shown here is derived from an EMBL/GenBank/DDBJ whole genome shotgun (WGS) entry which is preliminary data.</text>
</comment>
<gene>
    <name evidence="3" type="ORF">NESM_000915800</name>
</gene>
<evidence type="ECO:0000313" key="4">
    <source>
        <dbReference type="Proteomes" id="UP001430356"/>
    </source>
</evidence>
<evidence type="ECO:0000259" key="2">
    <source>
        <dbReference type="Pfam" id="PF00248"/>
    </source>
</evidence>
<dbReference type="InterPro" id="IPR050791">
    <property type="entry name" value="Aldo-Keto_reductase"/>
</dbReference>
<name>A0AAW0F0T7_9TRYP</name>
<dbReference type="InterPro" id="IPR023210">
    <property type="entry name" value="NADP_OxRdtase_dom"/>
</dbReference>
<reference evidence="3 4" key="1">
    <citation type="journal article" date="2021" name="MBio">
        <title>A New Model Trypanosomatid, Novymonas esmeraldas: Genomic Perception of Its 'Candidatus Pandoraea novymonadis' Endosymbiont.</title>
        <authorList>
            <person name="Zakharova A."/>
            <person name="Saura A."/>
            <person name="Butenko A."/>
            <person name="Podesvova L."/>
            <person name="Warmusova S."/>
            <person name="Kostygov A.Y."/>
            <person name="Nenarokova A."/>
            <person name="Lukes J."/>
            <person name="Opperdoes F.R."/>
            <person name="Yurchenko V."/>
        </authorList>
    </citation>
    <scope>NUCLEOTIDE SEQUENCE [LARGE SCALE GENOMIC DNA]</scope>
    <source>
        <strain evidence="3 4">E262AT.01</strain>
    </source>
</reference>
<keyword evidence="4" id="KW-1185">Reference proteome</keyword>
<dbReference type="InterPro" id="IPR036812">
    <property type="entry name" value="NAD(P)_OxRdtase_dom_sf"/>
</dbReference>
<sequence length="341" mass="36639">MASGAAAASLGRRELGKSGLVVSQLGLGCMGMSHGLGSAADRDDKHSVEMIREAFRLGVTFFDTAECYGPHTNEELLGEAISTLPRDQLVIATKCGIYFTPTGAKADSSDANIRRAIEGSLQRLRTDYVDLYYIHRIDPAVPIEDVARTMLSLKEAGKIRHWGVSEASVATIRRAHAVFPLTAVQSEYSLMFREPEAELIPTLRELGIGFVPYSPLGRGLLTATIDANTKLDATDFRTTLPRFAPENLKQNLVLVEAVRAIAARKGATAGQIALAWVMAQAPFIAPIPGTKRLERLVENLGAAAVHLTPEEVAELTAQASAITIAGARYGPSLEAMIDRST</sequence>
<dbReference type="EMBL" id="JAECZO010000353">
    <property type="protein sequence ID" value="KAK7199417.1"/>
    <property type="molecule type" value="Genomic_DNA"/>
</dbReference>
<proteinExistence type="predicted"/>
<dbReference type="PANTHER" id="PTHR43625:SF77">
    <property type="entry name" value="ALDO-KETO REDUCTASE"/>
    <property type="match status" value="1"/>
</dbReference>
<dbReference type="Gene3D" id="3.20.20.100">
    <property type="entry name" value="NADP-dependent oxidoreductase domain"/>
    <property type="match status" value="1"/>
</dbReference>
<dbReference type="GO" id="GO:0016491">
    <property type="term" value="F:oxidoreductase activity"/>
    <property type="evidence" value="ECO:0007669"/>
    <property type="project" value="UniProtKB-KW"/>
</dbReference>
<keyword evidence="1" id="KW-0560">Oxidoreductase</keyword>
<evidence type="ECO:0000256" key="1">
    <source>
        <dbReference type="ARBA" id="ARBA00023002"/>
    </source>
</evidence>
<dbReference type="PANTHER" id="PTHR43625">
    <property type="entry name" value="AFLATOXIN B1 ALDEHYDE REDUCTASE"/>
    <property type="match status" value="1"/>
</dbReference>
<feature type="domain" description="NADP-dependent oxidoreductase" evidence="2">
    <location>
        <begin position="25"/>
        <end position="317"/>
    </location>
</feature>
<dbReference type="SUPFAM" id="SSF51430">
    <property type="entry name" value="NAD(P)-linked oxidoreductase"/>
    <property type="match status" value="1"/>
</dbReference>
<dbReference type="InterPro" id="IPR020471">
    <property type="entry name" value="AKR"/>
</dbReference>
<dbReference type="CDD" id="cd19078">
    <property type="entry name" value="AKR_AKR13C1_2"/>
    <property type="match status" value="1"/>
</dbReference>
<dbReference type="PRINTS" id="PR00069">
    <property type="entry name" value="ALDKETRDTASE"/>
</dbReference>